<protein>
    <submittedName>
        <fullName evidence="1">Uncharacterized protein</fullName>
    </submittedName>
</protein>
<evidence type="ECO:0000313" key="2">
    <source>
        <dbReference type="Proteomes" id="UP000029738"/>
    </source>
</evidence>
<dbReference type="RefSeq" id="WP_137986314.1">
    <property type="nucleotide sequence ID" value="NZ_JHEG04000001.1"/>
</dbReference>
<evidence type="ECO:0000313" key="1">
    <source>
        <dbReference type="EMBL" id="KAF3887054.1"/>
    </source>
</evidence>
<reference evidence="1" key="1">
    <citation type="journal article" date="2015" name="Genome Announc.">
        <title>Draft Genome Sequence of Tolypothrix boutellei Strain VB521301.</title>
        <authorList>
            <person name="Chandrababunaidu M.M."/>
            <person name="Singh D."/>
            <person name="Sen D."/>
            <person name="Bhan S."/>
            <person name="Das S."/>
            <person name="Gupta A."/>
            <person name="Adhikary S.P."/>
            <person name="Tripathy S."/>
        </authorList>
    </citation>
    <scope>NUCLEOTIDE SEQUENCE</scope>
    <source>
        <strain evidence="1">VB521301</strain>
    </source>
</reference>
<keyword evidence="2" id="KW-1185">Reference proteome</keyword>
<dbReference type="EMBL" id="JHEG04000001">
    <property type="protein sequence ID" value="KAF3887054.1"/>
    <property type="molecule type" value="Genomic_DNA"/>
</dbReference>
<dbReference type="AlphaFoldDB" id="A0A8S9T5T8"/>
<proteinExistence type="predicted"/>
<sequence length="65" mass="7402">MSIDVDVEVFRSKRYPLLRKLYVIVKEEHPARQAGEAYANLLLTAEGQKLLENSGYASLYDSITK</sequence>
<reference evidence="1" key="2">
    <citation type="submission" date="2019-11" db="EMBL/GenBank/DDBJ databases">
        <title>Improved Assembly of Tolypothrix boutellei genome.</title>
        <authorList>
            <person name="Sarangi A.N."/>
            <person name="Mukherjee M."/>
            <person name="Ghosh S."/>
            <person name="Singh D."/>
            <person name="Das A."/>
            <person name="Kant S."/>
            <person name="Prusty A."/>
            <person name="Tripathy S."/>
        </authorList>
    </citation>
    <scope>NUCLEOTIDE SEQUENCE</scope>
    <source>
        <strain evidence="1">VB521301</strain>
    </source>
</reference>
<name>A0A8S9T5T8_9CYAN</name>
<dbReference type="SUPFAM" id="SSF53850">
    <property type="entry name" value="Periplasmic binding protein-like II"/>
    <property type="match status" value="1"/>
</dbReference>
<gene>
    <name evidence="1" type="ORF">DA73_0400017340</name>
</gene>
<organism evidence="1 2">
    <name type="scientific">Tolypothrix bouteillei VB521301</name>
    <dbReference type="NCBI Taxonomy" id="1479485"/>
    <lineage>
        <taxon>Bacteria</taxon>
        <taxon>Bacillati</taxon>
        <taxon>Cyanobacteriota</taxon>
        <taxon>Cyanophyceae</taxon>
        <taxon>Nostocales</taxon>
        <taxon>Tolypothrichaceae</taxon>
        <taxon>Tolypothrix</taxon>
    </lineage>
</organism>
<accession>A0A8S9T5T8</accession>
<dbReference type="Proteomes" id="UP000029738">
    <property type="component" value="Unassembled WGS sequence"/>
</dbReference>
<dbReference type="Gene3D" id="3.40.190.10">
    <property type="entry name" value="Periplasmic binding protein-like II"/>
    <property type="match status" value="1"/>
</dbReference>
<comment type="caution">
    <text evidence="1">The sequence shown here is derived from an EMBL/GenBank/DDBJ whole genome shotgun (WGS) entry which is preliminary data.</text>
</comment>